<dbReference type="STRING" id="1802660.A2735_01310"/>
<comment type="caution">
    <text evidence="6">The sequence shown here is derived from an EMBL/GenBank/DDBJ whole genome shotgun (WGS) entry which is preliminary data.</text>
</comment>
<keyword evidence="3" id="KW-0067">ATP-binding</keyword>
<dbReference type="InterPro" id="IPR051046">
    <property type="entry name" value="MurCDEF_CellWall_CoF430Synth"/>
</dbReference>
<dbReference type="InterPro" id="IPR036565">
    <property type="entry name" value="Mur-like_cat_sf"/>
</dbReference>
<evidence type="ECO:0000256" key="3">
    <source>
        <dbReference type="ARBA" id="ARBA00022840"/>
    </source>
</evidence>
<protein>
    <recommendedName>
        <fullName evidence="8">UDP-N-acetylmuramoyl-tripeptide--D-alanyl-D-alanine ligase</fullName>
    </recommendedName>
</protein>
<dbReference type="PANTHER" id="PTHR43024">
    <property type="entry name" value="UDP-N-ACETYLMURAMOYL-TRIPEPTIDE--D-ALANYL-D-ALANINE LIGASE"/>
    <property type="match status" value="1"/>
</dbReference>
<dbReference type="GO" id="GO:0005524">
    <property type="term" value="F:ATP binding"/>
    <property type="evidence" value="ECO:0007669"/>
    <property type="project" value="UniProtKB-KW"/>
</dbReference>
<evidence type="ECO:0008006" key="8">
    <source>
        <dbReference type="Google" id="ProtNLM"/>
    </source>
</evidence>
<dbReference type="InterPro" id="IPR036615">
    <property type="entry name" value="Mur_ligase_C_dom_sf"/>
</dbReference>
<dbReference type="Gene3D" id="3.90.190.20">
    <property type="entry name" value="Mur ligase, C-terminal domain"/>
    <property type="match status" value="1"/>
</dbReference>
<accession>A0A1F8ECE0</accession>
<dbReference type="GO" id="GO:0016881">
    <property type="term" value="F:acid-amino acid ligase activity"/>
    <property type="evidence" value="ECO:0007669"/>
    <property type="project" value="InterPro"/>
</dbReference>
<evidence type="ECO:0000256" key="2">
    <source>
        <dbReference type="ARBA" id="ARBA00022741"/>
    </source>
</evidence>
<feature type="domain" description="Mur ligase C-terminal" evidence="4">
    <location>
        <begin position="272"/>
        <end position="397"/>
    </location>
</feature>
<feature type="domain" description="Mur ligase central" evidence="5">
    <location>
        <begin position="101"/>
        <end position="210"/>
    </location>
</feature>
<dbReference type="EMBL" id="MGJA01000008">
    <property type="protein sequence ID" value="OGM97778.1"/>
    <property type="molecule type" value="Genomic_DNA"/>
</dbReference>
<dbReference type="Pfam" id="PF08245">
    <property type="entry name" value="Mur_ligase_M"/>
    <property type="match status" value="1"/>
</dbReference>
<dbReference type="Proteomes" id="UP000178520">
    <property type="component" value="Unassembled WGS sequence"/>
</dbReference>
<dbReference type="PANTHER" id="PTHR43024:SF1">
    <property type="entry name" value="UDP-N-ACETYLMURAMOYL-TRIPEPTIDE--D-ALANYL-D-ALANINE LIGASE"/>
    <property type="match status" value="1"/>
</dbReference>
<dbReference type="Pfam" id="PF02875">
    <property type="entry name" value="Mur_ligase_C"/>
    <property type="match status" value="1"/>
</dbReference>
<proteinExistence type="predicted"/>
<name>A0A1F8ECE0_9BACT</name>
<evidence type="ECO:0000313" key="7">
    <source>
        <dbReference type="Proteomes" id="UP000178520"/>
    </source>
</evidence>
<gene>
    <name evidence="6" type="ORF">A2735_01310</name>
</gene>
<dbReference type="Gene3D" id="3.40.1190.10">
    <property type="entry name" value="Mur-like, catalytic domain"/>
    <property type="match status" value="1"/>
</dbReference>
<organism evidence="6 7">
    <name type="scientific">Candidatus Yanofskybacteria bacterium RIFCSPHIGHO2_01_FULL_41_21</name>
    <dbReference type="NCBI Taxonomy" id="1802660"/>
    <lineage>
        <taxon>Bacteria</taxon>
        <taxon>Candidatus Yanofskyibacteriota</taxon>
    </lineage>
</organism>
<sequence>MYILSKIIAGTLARIYLWRFRPIIIGVTGNAGKTSTKEMVGAVVRRIKKIRVAKGNLNNEVGLPFNIINNSADEYYEKGGSFIFGVKTFFKAIFGLFSSDYPEVLILEYGADQPGDIKKLARKYRPHISVVTTVGDVPVHVEFFKEADSVANEKSNLVKVLSTSDFAILNHDDHRVLEMKSKTKARVITYGFSEGAEIRPSDVEYISNEEGQPIGVNFKLNQGGHFIPIMIEGSLGKSQAWSAAAASAVGLVLEMNLVQISEALRGYHGPKGRLKILQGIKNSNIIDDTYNASPASTHLALETLRDVPALRKVAVLGDMLELGKYSEKAHFAIGTFAGEIADVLICVGSRAKNIASAFSKTVVGSKKEVFVFDNSNDAKSKVRELISEHDLILVKGSQGMRMEKIVEEIMAHPENKKDLLVRQSRRWLSK</sequence>
<evidence type="ECO:0000259" key="4">
    <source>
        <dbReference type="Pfam" id="PF02875"/>
    </source>
</evidence>
<evidence type="ECO:0000256" key="1">
    <source>
        <dbReference type="ARBA" id="ARBA00022598"/>
    </source>
</evidence>
<keyword evidence="2" id="KW-0547">Nucleotide-binding</keyword>
<evidence type="ECO:0000313" key="6">
    <source>
        <dbReference type="EMBL" id="OGM97778.1"/>
    </source>
</evidence>
<evidence type="ECO:0000259" key="5">
    <source>
        <dbReference type="Pfam" id="PF08245"/>
    </source>
</evidence>
<dbReference type="InterPro" id="IPR004101">
    <property type="entry name" value="Mur_ligase_C"/>
</dbReference>
<dbReference type="AlphaFoldDB" id="A0A1F8ECE0"/>
<dbReference type="InterPro" id="IPR013221">
    <property type="entry name" value="Mur_ligase_cen"/>
</dbReference>
<dbReference type="SUPFAM" id="SSF53244">
    <property type="entry name" value="MurD-like peptide ligases, peptide-binding domain"/>
    <property type="match status" value="1"/>
</dbReference>
<dbReference type="SUPFAM" id="SSF53623">
    <property type="entry name" value="MurD-like peptide ligases, catalytic domain"/>
    <property type="match status" value="1"/>
</dbReference>
<reference evidence="6 7" key="1">
    <citation type="journal article" date="2016" name="Nat. Commun.">
        <title>Thousands of microbial genomes shed light on interconnected biogeochemical processes in an aquifer system.</title>
        <authorList>
            <person name="Anantharaman K."/>
            <person name="Brown C.T."/>
            <person name="Hug L.A."/>
            <person name="Sharon I."/>
            <person name="Castelle C.J."/>
            <person name="Probst A.J."/>
            <person name="Thomas B.C."/>
            <person name="Singh A."/>
            <person name="Wilkins M.J."/>
            <person name="Karaoz U."/>
            <person name="Brodie E.L."/>
            <person name="Williams K.H."/>
            <person name="Hubbard S.S."/>
            <person name="Banfield J.F."/>
        </authorList>
    </citation>
    <scope>NUCLEOTIDE SEQUENCE [LARGE SCALE GENOMIC DNA]</scope>
</reference>
<keyword evidence="1" id="KW-0436">Ligase</keyword>